<feature type="compositionally biased region" description="Basic and acidic residues" evidence="1">
    <location>
        <begin position="83"/>
        <end position="101"/>
    </location>
</feature>
<evidence type="ECO:0000256" key="1">
    <source>
        <dbReference type="SAM" id="MobiDB-lite"/>
    </source>
</evidence>
<name>A0A3F3H3V3_9LACO</name>
<reference evidence="2" key="1">
    <citation type="journal article" date="2015" name="BMC Genomics">
        <title>Comparative genomics of Fructobacillus spp. and Leuconostoc spp. reveals niche-specific evolution of Fructobacillus spp.</title>
        <authorList>
            <person name="Endo A."/>
            <person name="Tanizawa Y."/>
            <person name="Tanaka N."/>
            <person name="Maeno S."/>
            <person name="Kumar H."/>
            <person name="Shiwa Y."/>
            <person name="Okada S."/>
            <person name="Yoshikawa H."/>
            <person name="Dicks L."/>
            <person name="Nakagawa J."/>
            <person name="Arita M."/>
        </authorList>
    </citation>
    <scope>NUCLEOTIDE SEQUENCE [LARGE SCALE GENOMIC DNA]</scope>
    <source>
        <strain evidence="2">F214-1</strain>
    </source>
</reference>
<gene>
    <name evidence="2" type="ORF">FTRO_0060130</name>
</gene>
<proteinExistence type="predicted"/>
<sequence>MSKATNGIFAGFLFGLGVTAAYKLMHEEQKDELKEKVQAKADQAKQAASRVQDNLAPYVSKAKETLAAKKAELANQVVDQEDQDRNDIEISEHDLSLNDDK</sequence>
<dbReference type="RefSeq" id="WP_059393944.1">
    <property type="nucleotide sequence ID" value="NZ_BOJU01000004.1"/>
</dbReference>
<evidence type="ECO:0008006" key="3">
    <source>
        <dbReference type="Google" id="ProtNLM"/>
    </source>
</evidence>
<accession>A0A3F3H3V3</accession>
<dbReference type="Proteomes" id="UP000064514">
    <property type="component" value="Unassembled WGS sequence"/>
</dbReference>
<dbReference type="EMBL" id="DF968083">
    <property type="protein sequence ID" value="GAP04557.1"/>
    <property type="molecule type" value="Genomic_DNA"/>
</dbReference>
<dbReference type="STRING" id="709323.GCA_001047135_01110"/>
<dbReference type="AlphaFoldDB" id="A0A3F3H3V3"/>
<evidence type="ECO:0000313" key="2">
    <source>
        <dbReference type="EMBL" id="GAP04557.1"/>
    </source>
</evidence>
<feature type="region of interest" description="Disordered" evidence="1">
    <location>
        <begin position="77"/>
        <end position="101"/>
    </location>
</feature>
<protein>
    <recommendedName>
        <fullName evidence="3">YtxH domain-containing protein</fullName>
    </recommendedName>
</protein>
<organism evidence="2">
    <name type="scientific">Fructobacillus tropaeoli</name>
    <dbReference type="NCBI Taxonomy" id="709323"/>
    <lineage>
        <taxon>Bacteria</taxon>
        <taxon>Bacillati</taxon>
        <taxon>Bacillota</taxon>
        <taxon>Bacilli</taxon>
        <taxon>Lactobacillales</taxon>
        <taxon>Lactobacillaceae</taxon>
        <taxon>Fructobacillus</taxon>
    </lineage>
</organism>